<dbReference type="EMBL" id="KP211803">
    <property type="protein sequence ID" value="ANV78903.1"/>
    <property type="molecule type" value="Genomic_DNA"/>
</dbReference>
<name>A0A1B1T926_9ARCH</name>
<dbReference type="AlphaFoldDB" id="A0A1B1T926"/>
<keyword evidence="1" id="KW-0472">Membrane</keyword>
<keyword evidence="1" id="KW-1133">Transmembrane helix</keyword>
<protein>
    <submittedName>
        <fullName evidence="2">Uncharacterized protein</fullName>
    </submittedName>
</protein>
<feature type="transmembrane region" description="Helical" evidence="1">
    <location>
        <begin position="56"/>
        <end position="75"/>
    </location>
</feature>
<accession>A0A1B1T926</accession>
<dbReference type="EMBL" id="KP211801">
    <property type="protein sequence ID" value="ANV78788.1"/>
    <property type="molecule type" value="Genomic_DNA"/>
</dbReference>
<reference evidence="2" key="3">
    <citation type="submission" date="2015-12" db="EMBL/GenBank/DDBJ databases">
        <authorList>
            <person name="Shamseldin A."/>
            <person name="Moawad H."/>
            <person name="Abd El-Rahim W.M."/>
            <person name="Sadowsky M.J."/>
        </authorList>
    </citation>
    <scope>NUCLEOTIDE SEQUENCE</scope>
</reference>
<reference evidence="3" key="1">
    <citation type="submission" date="2014-11" db="EMBL/GenBank/DDBJ databases">
        <authorList>
            <person name="Zhu J."/>
            <person name="Qi W."/>
            <person name="Song R."/>
        </authorList>
    </citation>
    <scope>NUCLEOTIDE SEQUENCE</scope>
</reference>
<sequence>MEAQEILQPKILMIAVGAMVVIMSLMGMTSGEEWAAVGWSGEENVLAHDAAYEEMWALHLMPLGVMAIATGLFVTGRELAKMSMMAPLVIVIIMGGMEALTGDSGYGAEAPPIDMFAPALVTILLTVLLGISGYLHKDGE</sequence>
<organism evidence="2">
    <name type="scientific">uncultured Poseidoniia archaeon</name>
    <dbReference type="NCBI Taxonomy" id="1697135"/>
    <lineage>
        <taxon>Archaea</taxon>
        <taxon>Methanobacteriati</taxon>
        <taxon>Thermoplasmatota</taxon>
        <taxon>Candidatus Poseidoniia</taxon>
        <taxon>environmental samples</taxon>
    </lineage>
</organism>
<evidence type="ECO:0000256" key="1">
    <source>
        <dbReference type="SAM" id="Phobius"/>
    </source>
</evidence>
<feature type="transmembrane region" description="Helical" evidence="1">
    <location>
        <begin position="115"/>
        <end position="135"/>
    </location>
</feature>
<feature type="transmembrane region" description="Helical" evidence="1">
    <location>
        <begin position="12"/>
        <end position="30"/>
    </location>
</feature>
<evidence type="ECO:0000313" key="3">
    <source>
        <dbReference type="EMBL" id="ANV78903.1"/>
    </source>
</evidence>
<evidence type="ECO:0000313" key="2">
    <source>
        <dbReference type="EMBL" id="ANV78788.1"/>
    </source>
</evidence>
<keyword evidence="1" id="KW-0812">Transmembrane</keyword>
<feature type="transmembrane region" description="Helical" evidence="1">
    <location>
        <begin position="82"/>
        <end position="100"/>
    </location>
</feature>
<reference evidence="2" key="2">
    <citation type="journal article" date="2015" name="ISME J.">
        <title>A new class of marine Euryarchaeota group II from the Mediterranean deep chlorophyll maximum.</title>
        <authorList>
            <person name="Martin-Cuadrado A.B."/>
            <person name="Garcia-Heredia I."/>
            <person name="Molto A.G."/>
            <person name="Lopez-Ubeda R."/>
            <person name="Kimes N."/>
            <person name="Lopez-Garcia P."/>
            <person name="Moreira D."/>
            <person name="Rodriguez-Valera F."/>
        </authorList>
    </citation>
    <scope>NUCLEOTIDE SEQUENCE</scope>
</reference>
<proteinExistence type="predicted"/>